<sequence>MIPKKIHYCWLSDDPMPEKLLKCVESWKKYLPDYELVKWDLKKFPLSKNPWVREAFENKKYAFAADYIRLYALATEGGIYLDSDVEVLKPFDDLLKYPYFICKENSPQGIEAAIIGAEKNTLWIKECLNYYNGKHFINMDGKAQTAVLPSILKKCILSKFEMRFIDNPSQFVDDKEVVCVLPLDYFSPKNYVTKKITITANTYSIHHFAGTWQPLWKRIALKLWVPFSVKYPKLAKVIKGKI</sequence>
<dbReference type="PANTHER" id="PTHR32385:SF15">
    <property type="entry name" value="INOSITOL PHOSPHOCERAMIDE MANNOSYLTRANSFERASE 1"/>
    <property type="match status" value="1"/>
</dbReference>
<accession>A0AA91A5E8</accession>
<proteinExistence type="predicted"/>
<evidence type="ECO:0000256" key="1">
    <source>
        <dbReference type="ARBA" id="ARBA00022679"/>
    </source>
</evidence>
<dbReference type="AlphaFoldDB" id="A0AA91A5E8"/>
<dbReference type="GO" id="GO:0000030">
    <property type="term" value="F:mannosyltransferase activity"/>
    <property type="evidence" value="ECO:0007669"/>
    <property type="project" value="TreeGrafter"/>
</dbReference>
<protein>
    <submittedName>
        <fullName evidence="2">Glycosyl transferase</fullName>
    </submittedName>
</protein>
<dbReference type="InterPro" id="IPR051706">
    <property type="entry name" value="Glycosyltransferase_domain"/>
</dbReference>
<gene>
    <name evidence="2" type="ORF">F7D57_08070</name>
</gene>
<dbReference type="RefSeq" id="WP_117663723.1">
    <property type="nucleotide sequence ID" value="NZ_CABOGV010000034.1"/>
</dbReference>
<dbReference type="PANTHER" id="PTHR32385">
    <property type="entry name" value="MANNOSYL PHOSPHORYLINOSITOL CERAMIDE SYNTHASE"/>
    <property type="match status" value="1"/>
</dbReference>
<dbReference type="SUPFAM" id="SSF53448">
    <property type="entry name" value="Nucleotide-diphospho-sugar transferases"/>
    <property type="match status" value="1"/>
</dbReference>
<dbReference type="InterPro" id="IPR029044">
    <property type="entry name" value="Nucleotide-diphossugar_trans"/>
</dbReference>
<comment type="caution">
    <text evidence="2">The sequence shown here is derived from an EMBL/GenBank/DDBJ whole genome shotgun (WGS) entry which is preliminary data.</text>
</comment>
<name>A0AA91A5E8_9BACT</name>
<organism evidence="2 3">
    <name type="scientific">Segatella copri</name>
    <dbReference type="NCBI Taxonomy" id="165179"/>
    <lineage>
        <taxon>Bacteria</taxon>
        <taxon>Pseudomonadati</taxon>
        <taxon>Bacteroidota</taxon>
        <taxon>Bacteroidia</taxon>
        <taxon>Bacteroidales</taxon>
        <taxon>Prevotellaceae</taxon>
        <taxon>Segatella</taxon>
    </lineage>
</organism>
<reference evidence="3" key="1">
    <citation type="submission" date="2019-09" db="EMBL/GenBank/DDBJ databases">
        <title>Distinct polysaccharide growth profiles of human intestinal Prevotella copri isolates.</title>
        <authorList>
            <person name="Fehlner-Peach H."/>
            <person name="Magnabosco C."/>
            <person name="Raghavan V."/>
            <person name="Scher J.U."/>
            <person name="Tett A."/>
            <person name="Cox L.M."/>
            <person name="Gottsegen C."/>
            <person name="Watters A."/>
            <person name="Wiltshire- Gordon J.D."/>
            <person name="Segata N."/>
            <person name="Bonneau R."/>
            <person name="Littman D.R."/>
        </authorList>
    </citation>
    <scope>NUCLEOTIDE SEQUENCE [LARGE SCALE GENOMIC DNA]</scope>
    <source>
        <strain evidence="3">iA624</strain>
    </source>
</reference>
<keyword evidence="1 2" id="KW-0808">Transferase</keyword>
<evidence type="ECO:0000313" key="3">
    <source>
        <dbReference type="Proteomes" id="UP000405805"/>
    </source>
</evidence>
<dbReference type="Proteomes" id="UP000405805">
    <property type="component" value="Unassembled WGS sequence"/>
</dbReference>
<dbReference type="Pfam" id="PF04488">
    <property type="entry name" value="Gly_transf_sug"/>
    <property type="match status" value="1"/>
</dbReference>
<evidence type="ECO:0000313" key="2">
    <source>
        <dbReference type="EMBL" id="MQO09666.1"/>
    </source>
</evidence>
<dbReference type="GO" id="GO:0016020">
    <property type="term" value="C:membrane"/>
    <property type="evidence" value="ECO:0007669"/>
    <property type="project" value="GOC"/>
</dbReference>
<dbReference type="EMBL" id="VZBP01000106">
    <property type="protein sequence ID" value="MQO09666.1"/>
    <property type="molecule type" value="Genomic_DNA"/>
</dbReference>
<dbReference type="InterPro" id="IPR007577">
    <property type="entry name" value="GlycoTrfase_DXD_sugar-bd_CS"/>
</dbReference>
<dbReference type="Gene3D" id="3.90.550.20">
    <property type="match status" value="1"/>
</dbReference>
<dbReference type="GO" id="GO:0051999">
    <property type="term" value="P:mannosyl-inositol phosphorylceramide biosynthetic process"/>
    <property type="evidence" value="ECO:0007669"/>
    <property type="project" value="TreeGrafter"/>
</dbReference>